<organism evidence="1 2">
    <name type="scientific">Pan troglodytes</name>
    <name type="common">Chimpanzee</name>
    <dbReference type="NCBI Taxonomy" id="9598"/>
    <lineage>
        <taxon>Eukaryota</taxon>
        <taxon>Metazoa</taxon>
        <taxon>Chordata</taxon>
        <taxon>Craniata</taxon>
        <taxon>Vertebrata</taxon>
        <taxon>Euteleostomi</taxon>
        <taxon>Mammalia</taxon>
        <taxon>Eutheria</taxon>
        <taxon>Euarchontoglires</taxon>
        <taxon>Primates</taxon>
        <taxon>Haplorrhini</taxon>
        <taxon>Catarrhini</taxon>
        <taxon>Hominidae</taxon>
        <taxon>Pan</taxon>
    </lineage>
</organism>
<dbReference type="AlphaFoldDB" id="A0A2J8NVT6"/>
<gene>
    <name evidence="1" type="ORF">CK820_G0007518</name>
</gene>
<accession>A0A2J8NVT6</accession>
<dbReference type="SMR" id="A0A2J8NVT6"/>
<protein>
    <submittedName>
        <fullName evidence="1">ARAP2 isoform 4</fullName>
    </submittedName>
</protein>
<comment type="caution">
    <text evidence="1">The sequence shown here is derived from an EMBL/GenBank/DDBJ whole genome shotgun (WGS) entry which is preliminary data.</text>
</comment>
<evidence type="ECO:0000313" key="2">
    <source>
        <dbReference type="Proteomes" id="UP000236370"/>
    </source>
</evidence>
<dbReference type="EMBL" id="NBAG03000222">
    <property type="protein sequence ID" value="PNI75874.1"/>
    <property type="molecule type" value="Genomic_DNA"/>
</dbReference>
<reference evidence="1 2" key="1">
    <citation type="submission" date="2017-12" db="EMBL/GenBank/DDBJ databases">
        <title>High-resolution comparative analysis of great ape genomes.</title>
        <authorList>
            <person name="Pollen A."/>
            <person name="Hastie A."/>
            <person name="Hormozdiari F."/>
            <person name="Dougherty M."/>
            <person name="Liu R."/>
            <person name="Chaisson M."/>
            <person name="Hoppe E."/>
            <person name="Hill C."/>
            <person name="Pang A."/>
            <person name="Hillier L."/>
            <person name="Baker C."/>
            <person name="Armstrong J."/>
            <person name="Shendure J."/>
            <person name="Paten B."/>
            <person name="Wilson R."/>
            <person name="Chao H."/>
            <person name="Schneider V."/>
            <person name="Ventura M."/>
            <person name="Kronenberg Z."/>
            <person name="Murali S."/>
            <person name="Gordon D."/>
            <person name="Cantsilieris S."/>
            <person name="Munson K."/>
            <person name="Nelson B."/>
            <person name="Raja A."/>
            <person name="Underwood J."/>
            <person name="Diekhans M."/>
            <person name="Fiddes I."/>
            <person name="Haussler D."/>
            <person name="Eichler E."/>
        </authorList>
    </citation>
    <scope>NUCLEOTIDE SEQUENCE [LARGE SCALE GENOMIC DNA]</scope>
    <source>
        <strain evidence="1">Yerkes chimp pedigree #C0471</strain>
    </source>
</reference>
<feature type="non-terminal residue" evidence="1">
    <location>
        <position position="50"/>
    </location>
</feature>
<sequence length="50" mass="5981">MLIHQPFLHRQYLPMPAFMEHLQRRLNQDGWINSLLKGNLILNKPKQITS</sequence>
<name>A0A2J8NVT6_PANTR</name>
<proteinExistence type="predicted"/>
<dbReference type="Proteomes" id="UP000236370">
    <property type="component" value="Unassembled WGS sequence"/>
</dbReference>
<evidence type="ECO:0000313" key="1">
    <source>
        <dbReference type="EMBL" id="PNI75874.1"/>
    </source>
</evidence>